<dbReference type="InterPro" id="IPR000160">
    <property type="entry name" value="GGDEF_dom"/>
</dbReference>
<dbReference type="InterPro" id="IPR043128">
    <property type="entry name" value="Rev_trsase/Diguanyl_cyclase"/>
</dbReference>
<dbReference type="SMART" id="SM00267">
    <property type="entry name" value="GGDEF"/>
    <property type="match status" value="1"/>
</dbReference>
<comment type="caution">
    <text evidence="4">The sequence shown here is derived from an EMBL/GenBank/DDBJ whole genome shotgun (WGS) entry which is preliminary data.</text>
</comment>
<evidence type="ECO:0000259" key="3">
    <source>
        <dbReference type="PROSITE" id="PS50887"/>
    </source>
</evidence>
<dbReference type="RefSeq" id="WP_126539991.1">
    <property type="nucleotide sequence ID" value="NZ_BSPM01000002.1"/>
</dbReference>
<feature type="domain" description="EAL" evidence="2">
    <location>
        <begin position="440"/>
        <end position="689"/>
    </location>
</feature>
<dbReference type="PROSITE" id="PS50883">
    <property type="entry name" value="EAL"/>
    <property type="match status" value="1"/>
</dbReference>
<reference evidence="4 5" key="1">
    <citation type="submission" date="2019-03" db="EMBL/GenBank/DDBJ databases">
        <title>Genomic Encyclopedia of Type Strains, Phase IV (KMG-IV): sequencing the most valuable type-strain genomes for metagenomic binning, comparative biology and taxonomic classification.</title>
        <authorList>
            <person name="Goeker M."/>
        </authorList>
    </citation>
    <scope>NUCLEOTIDE SEQUENCE [LARGE SCALE GENOMIC DNA]</scope>
    <source>
        <strain evidence="4 5">DSM 102969</strain>
    </source>
</reference>
<evidence type="ECO:0000313" key="4">
    <source>
        <dbReference type="EMBL" id="TDP84108.1"/>
    </source>
</evidence>
<dbReference type="SUPFAM" id="SSF141868">
    <property type="entry name" value="EAL domain-like"/>
    <property type="match status" value="1"/>
</dbReference>
<dbReference type="Pfam" id="PF00990">
    <property type="entry name" value="GGDEF"/>
    <property type="match status" value="1"/>
</dbReference>
<dbReference type="PROSITE" id="PS50887">
    <property type="entry name" value="GGDEF"/>
    <property type="match status" value="1"/>
</dbReference>
<feature type="transmembrane region" description="Helical" evidence="1">
    <location>
        <begin position="232"/>
        <end position="253"/>
    </location>
</feature>
<dbReference type="OrthoDB" id="9814202at2"/>
<dbReference type="InterPro" id="IPR001633">
    <property type="entry name" value="EAL_dom"/>
</dbReference>
<dbReference type="PANTHER" id="PTHR44757">
    <property type="entry name" value="DIGUANYLATE CYCLASE DGCP"/>
    <property type="match status" value="1"/>
</dbReference>
<dbReference type="NCBIfam" id="TIGR00254">
    <property type="entry name" value="GGDEF"/>
    <property type="match status" value="1"/>
</dbReference>
<dbReference type="CDD" id="cd01949">
    <property type="entry name" value="GGDEF"/>
    <property type="match status" value="1"/>
</dbReference>
<feature type="domain" description="GGDEF" evidence="3">
    <location>
        <begin position="298"/>
        <end position="431"/>
    </location>
</feature>
<dbReference type="SUPFAM" id="SSF55073">
    <property type="entry name" value="Nucleotide cyclase"/>
    <property type="match status" value="1"/>
</dbReference>
<dbReference type="EMBL" id="SNXY01000008">
    <property type="protein sequence ID" value="TDP84108.1"/>
    <property type="molecule type" value="Genomic_DNA"/>
</dbReference>
<accession>A0A4V3CVW8</accession>
<evidence type="ECO:0000313" key="5">
    <source>
        <dbReference type="Proteomes" id="UP000294547"/>
    </source>
</evidence>
<dbReference type="AlphaFoldDB" id="A0A4V3CVW8"/>
<dbReference type="Gene3D" id="3.30.70.270">
    <property type="match status" value="1"/>
</dbReference>
<evidence type="ECO:0000256" key="1">
    <source>
        <dbReference type="SAM" id="Phobius"/>
    </source>
</evidence>
<dbReference type="InterPro" id="IPR035919">
    <property type="entry name" value="EAL_sf"/>
</dbReference>
<name>A0A4V3CVW8_9HYPH</name>
<protein>
    <submittedName>
        <fullName evidence="4">Periplasmic sensor diguanylate cyclase/phosphodiesterase</fullName>
    </submittedName>
</protein>
<dbReference type="InterPro" id="IPR052155">
    <property type="entry name" value="Biofilm_reg_signaling"/>
</dbReference>
<proteinExistence type="predicted"/>
<gene>
    <name evidence="4" type="ORF">EDD54_2711</name>
</gene>
<dbReference type="Gene3D" id="3.20.20.450">
    <property type="entry name" value="EAL domain"/>
    <property type="match status" value="1"/>
</dbReference>
<dbReference type="PANTHER" id="PTHR44757:SF2">
    <property type="entry name" value="BIOFILM ARCHITECTURE MAINTENANCE PROTEIN MBAA"/>
    <property type="match status" value="1"/>
</dbReference>
<keyword evidence="1" id="KW-0472">Membrane</keyword>
<dbReference type="Pfam" id="PF00563">
    <property type="entry name" value="EAL"/>
    <property type="match status" value="1"/>
</dbReference>
<dbReference type="CDD" id="cd01948">
    <property type="entry name" value="EAL"/>
    <property type="match status" value="1"/>
</dbReference>
<keyword evidence="1" id="KW-1133">Transmembrane helix</keyword>
<keyword evidence="1" id="KW-0812">Transmembrane</keyword>
<organism evidence="4 5">
    <name type="scientific">Oharaeibacter diazotrophicus</name>
    <dbReference type="NCBI Taxonomy" id="1920512"/>
    <lineage>
        <taxon>Bacteria</taxon>
        <taxon>Pseudomonadati</taxon>
        <taxon>Pseudomonadota</taxon>
        <taxon>Alphaproteobacteria</taxon>
        <taxon>Hyphomicrobiales</taxon>
        <taxon>Pleomorphomonadaceae</taxon>
        <taxon>Oharaeibacter</taxon>
    </lineage>
</organism>
<dbReference type="InterPro" id="IPR029787">
    <property type="entry name" value="Nucleotide_cyclase"/>
</dbReference>
<sequence length="696" mass="73681">MGIALPAFLTVLATVAVVFLAMTRMAGEVDDIDAGTLRRTVAGAYNELARTLVEEHAHVAASPGDLAAFGVADGRFDAAVAAAATAGPHAIFDTLFLLSADGTTLGGVHDGTRLDRPATDWLQGGFSLVLDGVRADPGGVPKSGLFSTADGIVLAAVSPLPGGERLLVTGRRLTADSVEALGRSFSVDGLTLSGDPGGGVDVDLLAPDGGRIASLVADPRAPGDLAYARVRMPMLIVLGLLLLVMVMLVATIWKSLSAMHRGEELARREAGLDGLSGLPNRASFHQAVEAAVARSGGRPVTIVFLDLDGFKDVNDTYGHETGDRLIRAVAAGFSTLVDRRGFLARLGGDEFAVVATGETSFEVATEIGASMIEFLSEAFDLDGRIVQVGTSVGIAGTAGEPMTASELVRRADVAMYQAKGRGKNRIEIYEHDMDAERAERAALAVALRKAFSNEELQLHYQPVIEARTGRIVSVEALLRWIRPVEGPVSPARFIPIAEEIGLIEDLGAWVLRRACRDAAAFGDLRVAVNVSAAQFKNPGFHTVVAGVLAEEGFPAARLELDITESYLVAYPERARRMIDALRQIGVRIALDDFGTGFSSIGYLRRFAFDKVKIDRSVIIDVVRDPASQKLVEATVALADALGVGVTAEGIEREDEAVILKSAGCHELQGYHFGSPTTAAEITRRMAASRQALRRTA</sequence>
<evidence type="ECO:0000259" key="2">
    <source>
        <dbReference type="PROSITE" id="PS50883"/>
    </source>
</evidence>
<keyword evidence="5" id="KW-1185">Reference proteome</keyword>
<dbReference type="Proteomes" id="UP000294547">
    <property type="component" value="Unassembled WGS sequence"/>
</dbReference>
<dbReference type="SMART" id="SM00052">
    <property type="entry name" value="EAL"/>
    <property type="match status" value="1"/>
</dbReference>